<evidence type="ECO:0000313" key="1">
    <source>
        <dbReference type="EMBL" id="MBD1320621.1"/>
    </source>
</evidence>
<proteinExistence type="predicted"/>
<accession>A0ABR7WCU9</accession>
<name>A0ABR7WCU9_9ACTN</name>
<evidence type="ECO:0000313" key="2">
    <source>
        <dbReference type="Proteomes" id="UP000602395"/>
    </source>
</evidence>
<protein>
    <submittedName>
        <fullName evidence="1">Uncharacterized protein</fullName>
    </submittedName>
</protein>
<dbReference type="Proteomes" id="UP000602395">
    <property type="component" value="Unassembled WGS sequence"/>
</dbReference>
<sequence length="50" mass="5518">MMFVAASTWEHPRTLRSILAVLGTVFGLVSAVRADTVVTMVTNPAMPWER</sequence>
<dbReference type="EMBL" id="JACWMS010000002">
    <property type="protein sequence ID" value="MBD1320621.1"/>
    <property type="molecule type" value="Genomic_DNA"/>
</dbReference>
<keyword evidence="2" id="KW-1185">Reference proteome</keyword>
<gene>
    <name evidence="1" type="ORF">IDF66_13620</name>
</gene>
<dbReference type="RefSeq" id="WP_190267238.1">
    <property type="nucleotide sequence ID" value="NZ_BAABAD010000004.1"/>
</dbReference>
<comment type="caution">
    <text evidence="1">The sequence shown here is derived from an EMBL/GenBank/DDBJ whole genome shotgun (WGS) entry which is preliminary data.</text>
</comment>
<organism evidence="1 2">
    <name type="scientific">Gordonia hankookensis</name>
    <dbReference type="NCBI Taxonomy" id="589403"/>
    <lineage>
        <taxon>Bacteria</taxon>
        <taxon>Bacillati</taxon>
        <taxon>Actinomycetota</taxon>
        <taxon>Actinomycetes</taxon>
        <taxon>Mycobacteriales</taxon>
        <taxon>Gordoniaceae</taxon>
        <taxon>Gordonia</taxon>
    </lineage>
</organism>
<reference evidence="1 2" key="1">
    <citation type="submission" date="2020-09" db="EMBL/GenBank/DDBJ databases">
        <title>Novel species in genus Gordonia.</title>
        <authorList>
            <person name="Zhang G."/>
        </authorList>
    </citation>
    <scope>NUCLEOTIDE SEQUENCE [LARGE SCALE GENOMIC DNA]</scope>
    <source>
        <strain evidence="1 2">ON-33</strain>
    </source>
</reference>